<dbReference type="Proteomes" id="UP000703661">
    <property type="component" value="Unassembled WGS sequence"/>
</dbReference>
<accession>A0A9P6MRS0</accession>
<proteinExistence type="predicted"/>
<dbReference type="EMBL" id="JAAAID010001310">
    <property type="protein sequence ID" value="KAG0010563.1"/>
    <property type="molecule type" value="Genomic_DNA"/>
</dbReference>
<name>A0A9P6MRS0_9FUNG</name>
<keyword evidence="3" id="KW-1185">Reference proteome</keyword>
<comment type="caution">
    <text evidence="2">The sequence shown here is derived from an EMBL/GenBank/DDBJ whole genome shotgun (WGS) entry which is preliminary data.</text>
</comment>
<feature type="region of interest" description="Disordered" evidence="1">
    <location>
        <begin position="320"/>
        <end position="342"/>
    </location>
</feature>
<feature type="compositionally biased region" description="Low complexity" evidence="1">
    <location>
        <begin position="1"/>
        <end position="40"/>
    </location>
</feature>
<protein>
    <submittedName>
        <fullName evidence="2">Uncharacterized protein</fullName>
    </submittedName>
</protein>
<evidence type="ECO:0000313" key="2">
    <source>
        <dbReference type="EMBL" id="KAG0010563.1"/>
    </source>
</evidence>
<feature type="region of interest" description="Disordered" evidence="1">
    <location>
        <begin position="1"/>
        <end position="146"/>
    </location>
</feature>
<sequence>MSFTSSNSSSDSIANPQPLRLSSSSKPKSLSEELSSALQSNGSDTSIGNNKAMAYPSPITPSDLLGIPDPSTFSSTTLTPSDSPVQKADAGRKPRPSLLSINTTLGNSALEDSGFTFPQGSPTSMRDSATNSECPGSPRGLGRHGIPQLEEHEGELSSLSPPEEGQLDNPEREMSMGLGIEVTPSSTTTAVTIVGSTPAFGIHAFREQEDQENNALGLYSAEPPKKRQRSAAAVLLGAAVETVIFTSAVALSAYQLLTGKGKQQLEDATMTPTSDETTAAERTVLEPQSEMSIMPIKSAPVNIPTHAGRHRDSGLLGKSLHHNHHVRPHHKSKHSSKSRHGLSASLPHAYEYDHMKEAMTLPGRPNTGTEDNDEQFLRMEAQLTSLIAEGKRALSSRITDWAEA</sequence>
<feature type="region of interest" description="Disordered" evidence="1">
    <location>
        <begin position="152"/>
        <end position="171"/>
    </location>
</feature>
<evidence type="ECO:0000256" key="1">
    <source>
        <dbReference type="SAM" id="MobiDB-lite"/>
    </source>
</evidence>
<feature type="compositionally biased region" description="Low complexity" evidence="1">
    <location>
        <begin position="68"/>
        <end position="84"/>
    </location>
</feature>
<feature type="compositionally biased region" description="Polar residues" evidence="1">
    <location>
        <begin position="116"/>
        <end position="134"/>
    </location>
</feature>
<evidence type="ECO:0000313" key="3">
    <source>
        <dbReference type="Proteomes" id="UP000703661"/>
    </source>
</evidence>
<gene>
    <name evidence="2" type="ORF">BGZ80_001384</name>
</gene>
<organism evidence="2 3">
    <name type="scientific">Entomortierella chlamydospora</name>
    <dbReference type="NCBI Taxonomy" id="101097"/>
    <lineage>
        <taxon>Eukaryota</taxon>
        <taxon>Fungi</taxon>
        <taxon>Fungi incertae sedis</taxon>
        <taxon>Mucoromycota</taxon>
        <taxon>Mortierellomycotina</taxon>
        <taxon>Mortierellomycetes</taxon>
        <taxon>Mortierellales</taxon>
        <taxon>Mortierellaceae</taxon>
        <taxon>Entomortierella</taxon>
    </lineage>
</organism>
<reference evidence="2" key="1">
    <citation type="journal article" date="2020" name="Fungal Divers.">
        <title>Resolving the Mortierellaceae phylogeny through synthesis of multi-gene phylogenetics and phylogenomics.</title>
        <authorList>
            <person name="Vandepol N."/>
            <person name="Liber J."/>
            <person name="Desiro A."/>
            <person name="Na H."/>
            <person name="Kennedy M."/>
            <person name="Barry K."/>
            <person name="Grigoriev I.V."/>
            <person name="Miller A.N."/>
            <person name="O'Donnell K."/>
            <person name="Stajich J.E."/>
            <person name="Bonito G."/>
        </authorList>
    </citation>
    <scope>NUCLEOTIDE SEQUENCE</scope>
    <source>
        <strain evidence="2">NRRL 2769</strain>
    </source>
</reference>
<feature type="compositionally biased region" description="Basic residues" evidence="1">
    <location>
        <begin position="320"/>
        <end position="340"/>
    </location>
</feature>
<dbReference type="AlphaFoldDB" id="A0A9P6MRS0"/>